<proteinExistence type="predicted"/>
<dbReference type="EMBL" id="UINC01053126">
    <property type="protein sequence ID" value="SVB69270.1"/>
    <property type="molecule type" value="Genomic_DNA"/>
</dbReference>
<name>A0A382G213_9ZZZZ</name>
<gene>
    <name evidence="1" type="ORF">METZ01_LOCUS222124</name>
</gene>
<dbReference type="AlphaFoldDB" id="A0A382G213"/>
<reference evidence="1" key="1">
    <citation type="submission" date="2018-05" db="EMBL/GenBank/DDBJ databases">
        <authorList>
            <person name="Lanie J.A."/>
            <person name="Ng W.-L."/>
            <person name="Kazmierczak K.M."/>
            <person name="Andrzejewski T.M."/>
            <person name="Davidsen T.M."/>
            <person name="Wayne K.J."/>
            <person name="Tettelin H."/>
            <person name="Glass J.I."/>
            <person name="Rusch D."/>
            <person name="Podicherti R."/>
            <person name="Tsui H.-C.T."/>
            <person name="Winkler M.E."/>
        </authorList>
    </citation>
    <scope>NUCLEOTIDE SEQUENCE</scope>
</reference>
<evidence type="ECO:0000313" key="1">
    <source>
        <dbReference type="EMBL" id="SVB69270.1"/>
    </source>
</evidence>
<sequence>MGMSSYILDNVDKFWDIAENTIGECESLQEFTDKMLKHGDLLAGSGESQYIEDSLYEAWQEKQSKYRESVL</sequence>
<accession>A0A382G213</accession>
<organism evidence="1">
    <name type="scientific">marine metagenome</name>
    <dbReference type="NCBI Taxonomy" id="408172"/>
    <lineage>
        <taxon>unclassified sequences</taxon>
        <taxon>metagenomes</taxon>
        <taxon>ecological metagenomes</taxon>
    </lineage>
</organism>
<protein>
    <submittedName>
        <fullName evidence="1">Uncharacterized protein</fullName>
    </submittedName>
</protein>